<proteinExistence type="predicted"/>
<keyword evidence="1" id="KW-0812">Transmembrane</keyword>
<evidence type="ECO:0000256" key="1">
    <source>
        <dbReference type="SAM" id="Phobius"/>
    </source>
</evidence>
<feature type="transmembrane region" description="Helical" evidence="1">
    <location>
        <begin position="6"/>
        <end position="25"/>
    </location>
</feature>
<name>A0A6S6SQN3_9BACT</name>
<dbReference type="PROSITE" id="PS51257">
    <property type="entry name" value="PROKAR_LIPOPROTEIN"/>
    <property type="match status" value="1"/>
</dbReference>
<organism evidence="2">
    <name type="scientific">uncultured Campylobacterales bacterium</name>
    <dbReference type="NCBI Taxonomy" id="352960"/>
    <lineage>
        <taxon>Bacteria</taxon>
        <taxon>Pseudomonadati</taxon>
        <taxon>Campylobacterota</taxon>
        <taxon>Epsilonproteobacteria</taxon>
        <taxon>Campylobacterales</taxon>
        <taxon>environmental samples</taxon>
    </lineage>
</organism>
<sequence length="173" mass="20307">MKILSFVLSLIFIACIMDLLGNNYLTKKLWWIKNSVGQSHQVEDKKVLINLPKDLWTCGRKSKNRYNFSYASIVKSITAYISKENKLKTKENFILNMQKSCQNFTPEQFSFTRVDNQTFYVFTCKNPKTSFLETPFRILYNDNVGISIGFIDYNSKHNKAYQSFLNSITFRDK</sequence>
<dbReference type="EMBL" id="CACVAW010000030">
    <property type="protein sequence ID" value="CAA6807870.1"/>
    <property type="molecule type" value="Genomic_DNA"/>
</dbReference>
<reference evidence="2" key="1">
    <citation type="submission" date="2020-01" db="EMBL/GenBank/DDBJ databases">
        <authorList>
            <person name="Meier V. D."/>
            <person name="Meier V D."/>
        </authorList>
    </citation>
    <scope>NUCLEOTIDE SEQUENCE</scope>
    <source>
        <strain evidence="2">HLG_WM_MAG_12</strain>
    </source>
</reference>
<evidence type="ECO:0000313" key="2">
    <source>
        <dbReference type="EMBL" id="CAA6807870.1"/>
    </source>
</evidence>
<dbReference type="AlphaFoldDB" id="A0A6S6SQN3"/>
<keyword evidence="1" id="KW-0472">Membrane</keyword>
<accession>A0A6S6SQN3</accession>
<protein>
    <submittedName>
        <fullName evidence="2">Uncharacterized protein</fullName>
    </submittedName>
</protein>
<keyword evidence="1" id="KW-1133">Transmembrane helix</keyword>
<gene>
    <name evidence="2" type="ORF">HELGO_WM15948</name>
</gene>